<dbReference type="PANTHER" id="PTHR11547:SF38">
    <property type="entry name" value="ARGININE KINASE 1-RELATED"/>
    <property type="match status" value="1"/>
</dbReference>
<dbReference type="GO" id="GO:0046314">
    <property type="term" value="P:phosphocreatine biosynthetic process"/>
    <property type="evidence" value="ECO:0007669"/>
    <property type="project" value="InterPro"/>
</dbReference>
<keyword evidence="11" id="KW-1185">Reference proteome</keyword>
<evidence type="ECO:0000256" key="4">
    <source>
        <dbReference type="ARBA" id="ARBA00022840"/>
    </source>
</evidence>
<dbReference type="KEGG" id="plv:ERIC2_c38810"/>
<sequence length="367" mass="40947">MKKQVIGGGVSMNHERFVKDAISEWMNGDGPDSDIVISSRIRVARNLKDYPYPMLATNQQSKEVLDQVANVLNNEDLKTISHFTLVSLGDMSELEKKVLVEKHLISPGLANESRNGAVIINDNGSISIMVNEEDHLRIQCLYPGFQIREAWDLADQLDDIFEAHLNYGFDEKRGYLTSCPTNVGTGIRASVMMHLPALVLTQQINRILSAVTQIGLTVRGLYGEGSEALGNLFQISNQITLGQSETDIIENLYSVARQIIEHERAARAKLIQDSKLKIADRINRSLGILTHAVIMDSKEAAQRLSDVRLGIDLDLIQKIPSKVLNELLVITQPGFLQEDAGKLLNAEERDVRRAKIIRERFSRAAQV</sequence>
<dbReference type="EC" id="2.7.14.1" evidence="6"/>
<dbReference type="InterPro" id="IPR022415">
    <property type="entry name" value="ATP-guanido_PTrfase_AS"/>
</dbReference>
<keyword evidence="1 6" id="KW-0808">Transferase</keyword>
<dbReference type="AlphaFoldDB" id="V9WEM6"/>
<gene>
    <name evidence="6" type="primary">mcsB</name>
    <name evidence="10" type="ORF">ERIC2_c38810</name>
</gene>
<protein>
    <recommendedName>
        <fullName evidence="6">Protein-arginine kinase</fullName>
        <ecNumber evidence="6">2.7.14.1</ecNumber>
    </recommendedName>
</protein>
<dbReference type="InterPro" id="IPR022414">
    <property type="entry name" value="ATP-guanido_PTrfase_cat"/>
</dbReference>
<dbReference type="SUPFAM" id="SSF55931">
    <property type="entry name" value="Glutamine synthetase/guanido kinase"/>
    <property type="match status" value="1"/>
</dbReference>
<evidence type="ECO:0000313" key="11">
    <source>
        <dbReference type="Proteomes" id="UP000029431"/>
    </source>
</evidence>
<feature type="binding site" evidence="6 7">
    <location>
        <begin position="188"/>
        <end position="192"/>
    </location>
    <ligand>
        <name>ATP</name>
        <dbReference type="ChEBI" id="CHEBI:30616"/>
    </ligand>
</feature>
<dbReference type="GO" id="GO:0004111">
    <property type="term" value="F:creatine kinase activity"/>
    <property type="evidence" value="ECO:0007669"/>
    <property type="project" value="InterPro"/>
</dbReference>
<feature type="binding site" evidence="6 7">
    <location>
        <position position="137"/>
    </location>
    <ligand>
        <name>ATP</name>
        <dbReference type="ChEBI" id="CHEBI:30616"/>
    </ligand>
</feature>
<dbReference type="eggNOG" id="COG3869">
    <property type="taxonomic scope" value="Bacteria"/>
</dbReference>
<keyword evidence="3 6" id="KW-0418">Kinase</keyword>
<evidence type="ECO:0000256" key="3">
    <source>
        <dbReference type="ARBA" id="ARBA00022777"/>
    </source>
</evidence>
<name>V9WEM6_9BACL</name>
<keyword evidence="4 6" id="KW-0067">ATP-binding</keyword>
<dbReference type="PROSITE" id="PS51510">
    <property type="entry name" value="PHOSPHAGEN_KINASE_C"/>
    <property type="match status" value="1"/>
</dbReference>
<dbReference type="PANTHER" id="PTHR11547">
    <property type="entry name" value="ARGININE OR CREATINE KINASE"/>
    <property type="match status" value="1"/>
</dbReference>
<comment type="activity regulation">
    <text evidence="6">Appears to be allosterically activated by the binding of pArg-containing polypeptides to the pArg-binding pocket localized in the C-terminal domain of McsB.</text>
</comment>
<reference evidence="10 11" key="1">
    <citation type="journal article" date="2014" name="PLoS ONE">
        <title>How to Kill the Honey Bee Larva: Genomic Potential and Virulence Mechanisms of Paenibacillus larvae.</title>
        <authorList>
            <person name="Djukic M."/>
            <person name="Brzuszkiewicz E."/>
            <person name="Funfhaus A."/>
            <person name="Voss J."/>
            <person name="Gollnow K."/>
            <person name="Poppinga L."/>
            <person name="Liesegang H."/>
            <person name="Garcia-Gonzalez E."/>
            <person name="Genersch E."/>
            <person name="Daniel R."/>
        </authorList>
    </citation>
    <scope>NUCLEOTIDE SEQUENCE [LARGE SCALE GENOMIC DNA]</scope>
    <source>
        <strain evidence="10 11">DSM 25430</strain>
    </source>
</reference>
<evidence type="ECO:0000256" key="1">
    <source>
        <dbReference type="ARBA" id="ARBA00022679"/>
    </source>
</evidence>
<comment type="function">
    <text evidence="6">Catalyzes the specific phosphorylation of arginine residues in proteins.</text>
</comment>
<feature type="binding site" evidence="6 7">
    <location>
        <begin position="219"/>
        <end position="224"/>
    </location>
    <ligand>
        <name>ATP</name>
        <dbReference type="ChEBI" id="CHEBI:30616"/>
    </ligand>
</feature>
<dbReference type="HOGENOM" id="CLU_066591_1_0_9"/>
<accession>V9WEM6</accession>
<dbReference type="GO" id="GO:0005615">
    <property type="term" value="C:extracellular space"/>
    <property type="evidence" value="ECO:0007669"/>
    <property type="project" value="TreeGrafter"/>
</dbReference>
<proteinExistence type="inferred from homology"/>
<dbReference type="EMBL" id="CP003355">
    <property type="protein sequence ID" value="AHD07572.1"/>
    <property type="molecule type" value="Genomic_DNA"/>
</dbReference>
<organism evidence="10 11">
    <name type="scientific">Paenibacillus larvae subsp. larvae DSM 25430</name>
    <dbReference type="NCBI Taxonomy" id="697284"/>
    <lineage>
        <taxon>Bacteria</taxon>
        <taxon>Bacillati</taxon>
        <taxon>Bacillota</taxon>
        <taxon>Bacilli</taxon>
        <taxon>Bacillales</taxon>
        <taxon>Paenibacillaceae</taxon>
        <taxon>Paenibacillus</taxon>
    </lineage>
</organism>
<comment type="similarity">
    <text evidence="6 7 8">Belongs to the ATP:guanido phosphotransferase family.</text>
</comment>
<feature type="binding site" evidence="6 7">
    <location>
        <position position="103"/>
    </location>
    <ligand>
        <name>ATP</name>
        <dbReference type="ChEBI" id="CHEBI:30616"/>
    </ligand>
</feature>
<evidence type="ECO:0000256" key="5">
    <source>
        <dbReference type="ARBA" id="ARBA00051816"/>
    </source>
</evidence>
<dbReference type="NCBIfam" id="NF002195">
    <property type="entry name" value="PRK01059.1-5"/>
    <property type="match status" value="1"/>
</dbReference>
<evidence type="ECO:0000256" key="2">
    <source>
        <dbReference type="ARBA" id="ARBA00022741"/>
    </source>
</evidence>
<dbReference type="PATRIC" id="fig|697284.3.peg.3654"/>
<dbReference type="InterPro" id="IPR023660">
    <property type="entry name" value="Arg_Kinase"/>
</dbReference>
<evidence type="ECO:0000256" key="6">
    <source>
        <dbReference type="HAMAP-Rule" id="MF_00602"/>
    </source>
</evidence>
<dbReference type="GO" id="GO:1990424">
    <property type="term" value="F:protein arginine kinase activity"/>
    <property type="evidence" value="ECO:0007669"/>
    <property type="project" value="UniProtKB-EC"/>
</dbReference>
<dbReference type="CDD" id="cd07930">
    <property type="entry name" value="bacterial_phosphagen_kinase"/>
    <property type="match status" value="1"/>
</dbReference>
<keyword evidence="6" id="KW-0021">Allosteric enzyme</keyword>
<dbReference type="Pfam" id="PF00217">
    <property type="entry name" value="ATP-gua_Ptrans"/>
    <property type="match status" value="1"/>
</dbReference>
<dbReference type="GO" id="GO:0005524">
    <property type="term" value="F:ATP binding"/>
    <property type="evidence" value="ECO:0007669"/>
    <property type="project" value="UniProtKB-UniRule"/>
</dbReference>
<dbReference type="InterPro" id="IPR000749">
    <property type="entry name" value="ATP-guanido_PTrfase"/>
</dbReference>
<dbReference type="FunFam" id="3.30.590.10:FF:000007">
    <property type="entry name" value="Protein-arginine kinase"/>
    <property type="match status" value="1"/>
</dbReference>
<evidence type="ECO:0000256" key="7">
    <source>
        <dbReference type="PROSITE-ProRule" id="PRU00843"/>
    </source>
</evidence>
<dbReference type="HAMAP" id="MF_00602">
    <property type="entry name" value="Prot_Arg_kinase"/>
    <property type="match status" value="1"/>
</dbReference>
<dbReference type="NCBIfam" id="NF002194">
    <property type="entry name" value="PRK01059.1-4"/>
    <property type="match status" value="1"/>
</dbReference>
<dbReference type="PROSITE" id="PS00112">
    <property type="entry name" value="PHOSPHAGEN_KINASE"/>
    <property type="match status" value="1"/>
</dbReference>
<comment type="catalytic activity">
    <reaction evidence="5 6">
        <text>L-arginyl-[protein] + ATP = N(omega)-phospho-L-arginyl-[protein] + ADP + H(+)</text>
        <dbReference type="Rhea" id="RHEA:43384"/>
        <dbReference type="Rhea" id="RHEA-COMP:10532"/>
        <dbReference type="Rhea" id="RHEA-COMP:10533"/>
        <dbReference type="ChEBI" id="CHEBI:15378"/>
        <dbReference type="ChEBI" id="CHEBI:29965"/>
        <dbReference type="ChEBI" id="CHEBI:30616"/>
        <dbReference type="ChEBI" id="CHEBI:83226"/>
        <dbReference type="ChEBI" id="CHEBI:456216"/>
        <dbReference type="EC" id="2.7.14.1"/>
    </reaction>
</comment>
<feature type="short sequence motif" description="RDXXRA motif of the pArg binding pocket involved in allosteric regulation" evidence="6">
    <location>
        <begin position="349"/>
        <end position="354"/>
    </location>
</feature>
<dbReference type="InterPro" id="IPR014746">
    <property type="entry name" value="Gln_synth/guanido_kin_cat_dom"/>
</dbReference>
<feature type="domain" description="Phosphagen kinase C-terminal" evidence="9">
    <location>
        <begin position="35"/>
        <end position="266"/>
    </location>
</feature>
<dbReference type="Proteomes" id="UP000029431">
    <property type="component" value="Chromosome"/>
</dbReference>
<evidence type="ECO:0000256" key="8">
    <source>
        <dbReference type="RuleBase" id="RU000505"/>
    </source>
</evidence>
<evidence type="ECO:0000259" key="9">
    <source>
        <dbReference type="PROSITE" id="PS51510"/>
    </source>
</evidence>
<feature type="binding site" evidence="6 7">
    <location>
        <begin position="38"/>
        <end position="42"/>
    </location>
    <ligand>
        <name>ATP</name>
        <dbReference type="ChEBI" id="CHEBI:30616"/>
    </ligand>
</feature>
<keyword evidence="2 6" id="KW-0547">Nucleotide-binding</keyword>
<evidence type="ECO:0000313" key="10">
    <source>
        <dbReference type="EMBL" id="AHD07572.1"/>
    </source>
</evidence>
<dbReference type="Gene3D" id="3.30.590.10">
    <property type="entry name" value="Glutamine synthetase/guanido kinase, catalytic domain"/>
    <property type="match status" value="1"/>
</dbReference>